<evidence type="ECO:0000313" key="2">
    <source>
        <dbReference type="EMBL" id="PJI91463.1"/>
    </source>
</evidence>
<sequence length="79" mass="8310">MRLSLTHATGMALCIWAGILPMAAQAYVGPGAGLTAIGTMIALLAALVLAVVGFVWYPIKRMMRSKAPADIPDNSEQPK</sequence>
<keyword evidence="3" id="KW-1185">Reference proteome</keyword>
<keyword evidence="1" id="KW-0812">Transmembrane</keyword>
<name>A0A2M8WKJ2_9RHOB</name>
<dbReference type="Proteomes" id="UP000228531">
    <property type="component" value="Unassembled WGS sequence"/>
</dbReference>
<feature type="transmembrane region" description="Helical" evidence="1">
    <location>
        <begin position="36"/>
        <end position="57"/>
    </location>
</feature>
<dbReference type="EMBL" id="PGTY01000001">
    <property type="protein sequence ID" value="PJI91463.1"/>
    <property type="molecule type" value="Genomic_DNA"/>
</dbReference>
<comment type="caution">
    <text evidence="2">The sequence shown here is derived from an EMBL/GenBank/DDBJ whole genome shotgun (WGS) entry which is preliminary data.</text>
</comment>
<keyword evidence="1" id="KW-1133">Transmembrane helix</keyword>
<accession>A0A2M8WKJ2</accession>
<organism evidence="2 3">
    <name type="scientific">Yoonia maricola</name>
    <dbReference type="NCBI Taxonomy" id="420999"/>
    <lineage>
        <taxon>Bacteria</taxon>
        <taxon>Pseudomonadati</taxon>
        <taxon>Pseudomonadota</taxon>
        <taxon>Alphaproteobacteria</taxon>
        <taxon>Rhodobacterales</taxon>
        <taxon>Paracoccaceae</taxon>
        <taxon>Yoonia</taxon>
    </lineage>
</organism>
<protein>
    <submittedName>
        <fullName evidence="2">Uncharacterized protein</fullName>
    </submittedName>
</protein>
<proteinExistence type="predicted"/>
<gene>
    <name evidence="2" type="ORF">BC777_0291</name>
</gene>
<evidence type="ECO:0000256" key="1">
    <source>
        <dbReference type="SAM" id="Phobius"/>
    </source>
</evidence>
<dbReference type="RefSeq" id="WP_245834110.1">
    <property type="nucleotide sequence ID" value="NZ_PGTY01000001.1"/>
</dbReference>
<evidence type="ECO:0000313" key="3">
    <source>
        <dbReference type="Proteomes" id="UP000228531"/>
    </source>
</evidence>
<reference evidence="2 3" key="1">
    <citation type="submission" date="2017-11" db="EMBL/GenBank/DDBJ databases">
        <title>Genomic Encyclopedia of Archaeal and Bacterial Type Strains, Phase II (KMG-II): From Individual Species to Whole Genera.</title>
        <authorList>
            <person name="Goeker M."/>
        </authorList>
    </citation>
    <scope>NUCLEOTIDE SEQUENCE [LARGE SCALE GENOMIC DNA]</scope>
    <source>
        <strain evidence="2 3">DSM 29128</strain>
    </source>
</reference>
<dbReference type="AlphaFoldDB" id="A0A2M8WKJ2"/>
<keyword evidence="1" id="KW-0472">Membrane</keyword>